<name>A0A0C2YTF1_HEBCY</name>
<reference evidence="4" key="2">
    <citation type="submission" date="2015-01" db="EMBL/GenBank/DDBJ databases">
        <title>Evolutionary Origins and Diversification of the Mycorrhizal Mutualists.</title>
        <authorList>
            <consortium name="DOE Joint Genome Institute"/>
            <consortium name="Mycorrhizal Genomics Consortium"/>
            <person name="Kohler A."/>
            <person name="Kuo A."/>
            <person name="Nagy L.G."/>
            <person name="Floudas D."/>
            <person name="Copeland A."/>
            <person name="Barry K.W."/>
            <person name="Cichocki N."/>
            <person name="Veneault-Fourrey C."/>
            <person name="LaButti K."/>
            <person name="Lindquist E.A."/>
            <person name="Lipzen A."/>
            <person name="Lundell T."/>
            <person name="Morin E."/>
            <person name="Murat C."/>
            <person name="Riley R."/>
            <person name="Ohm R."/>
            <person name="Sun H."/>
            <person name="Tunlid A."/>
            <person name="Henrissat B."/>
            <person name="Grigoriev I.V."/>
            <person name="Hibbett D.S."/>
            <person name="Martin F."/>
        </authorList>
    </citation>
    <scope>NUCLEOTIDE SEQUENCE [LARGE SCALE GENOMIC DNA]</scope>
    <source>
        <strain evidence="4">h7</strain>
    </source>
</reference>
<dbReference type="STRING" id="686832.A0A0C2YTF1"/>
<organism evidence="3 4">
    <name type="scientific">Hebeloma cylindrosporum</name>
    <dbReference type="NCBI Taxonomy" id="76867"/>
    <lineage>
        <taxon>Eukaryota</taxon>
        <taxon>Fungi</taxon>
        <taxon>Dikarya</taxon>
        <taxon>Basidiomycota</taxon>
        <taxon>Agaricomycotina</taxon>
        <taxon>Agaricomycetes</taxon>
        <taxon>Agaricomycetidae</taxon>
        <taxon>Agaricales</taxon>
        <taxon>Agaricineae</taxon>
        <taxon>Hymenogastraceae</taxon>
        <taxon>Hebeloma</taxon>
    </lineage>
</organism>
<dbReference type="GO" id="GO:0017108">
    <property type="term" value="F:5'-flap endonuclease activity"/>
    <property type="evidence" value="ECO:0007669"/>
    <property type="project" value="TreeGrafter"/>
</dbReference>
<dbReference type="Proteomes" id="UP000053424">
    <property type="component" value="Unassembled WGS sequence"/>
</dbReference>
<keyword evidence="1" id="KW-0732">Signal</keyword>
<dbReference type="GO" id="GO:0006281">
    <property type="term" value="P:DNA repair"/>
    <property type="evidence" value="ECO:0007669"/>
    <property type="project" value="UniProtKB-ARBA"/>
</dbReference>
<dbReference type="Pfam" id="PF00867">
    <property type="entry name" value="XPG_I"/>
    <property type="match status" value="1"/>
</dbReference>
<accession>A0A0C2YTF1</accession>
<dbReference type="InterPro" id="IPR006084">
    <property type="entry name" value="XPG/Rad2"/>
</dbReference>
<dbReference type="OrthoDB" id="2959108at2759"/>
<dbReference type="PRINTS" id="PR00853">
    <property type="entry name" value="XPGRADSUPER"/>
</dbReference>
<feature type="domain" description="XPG-I" evidence="2">
    <location>
        <begin position="139"/>
        <end position="212"/>
    </location>
</feature>
<evidence type="ECO:0000313" key="3">
    <source>
        <dbReference type="EMBL" id="KIM44282.1"/>
    </source>
</evidence>
<keyword evidence="4" id="KW-1185">Reference proteome</keyword>
<dbReference type="EMBL" id="KN831774">
    <property type="protein sequence ID" value="KIM44282.1"/>
    <property type="molecule type" value="Genomic_DNA"/>
</dbReference>
<evidence type="ECO:0000256" key="1">
    <source>
        <dbReference type="SAM" id="SignalP"/>
    </source>
</evidence>
<dbReference type="PANTHER" id="PTHR11081">
    <property type="entry name" value="FLAP ENDONUCLEASE FAMILY MEMBER"/>
    <property type="match status" value="1"/>
</dbReference>
<evidence type="ECO:0000259" key="2">
    <source>
        <dbReference type="SMART" id="SM00484"/>
    </source>
</evidence>
<feature type="chain" id="PRO_5002159816" description="XPG-I domain-containing protein" evidence="1">
    <location>
        <begin position="30"/>
        <end position="374"/>
    </location>
</feature>
<sequence>MGVHNLWKVPVQGIIQLLLLILIFKTLQPCSETKSLTELAIQEGFEALRHGTGIVIVGVDASTWFYESQAAFTGRGHVHAQAGLNPELHVLFFRLAELSRSTVQAVFVFDGPKRPKIKRNKAVRPLPHWLTSRFVQLVKGFGFHCHTAPGEAEAELAYLNQIHAIDLVLTSDSDIFLFGATHVMRRPKDSHDLDRVEVYSKSHKKFPTPAACVFMAITNGGDYTPNGLRGCGLQISSKLRFSPLATSLYDAVRNLSSSALDLFLSGWRDEFRNELINDPQGRLGRTYPSLSGQIPDTFPEPRMLKLYCCPLTSHADLSFTPNSSDWLVPSIPSTEELAPLCDSFFGWGPDILKQMASHVWEGQFIRQLLRVRFL</sequence>
<dbReference type="AlphaFoldDB" id="A0A0C2YTF1"/>
<dbReference type="InterPro" id="IPR029060">
    <property type="entry name" value="PIN-like_dom_sf"/>
</dbReference>
<evidence type="ECO:0000313" key="4">
    <source>
        <dbReference type="Proteomes" id="UP000053424"/>
    </source>
</evidence>
<feature type="signal peptide" evidence="1">
    <location>
        <begin position="1"/>
        <end position="29"/>
    </location>
</feature>
<reference evidence="3 4" key="1">
    <citation type="submission" date="2014-04" db="EMBL/GenBank/DDBJ databases">
        <authorList>
            <consortium name="DOE Joint Genome Institute"/>
            <person name="Kuo A."/>
            <person name="Gay G."/>
            <person name="Dore J."/>
            <person name="Kohler A."/>
            <person name="Nagy L.G."/>
            <person name="Floudas D."/>
            <person name="Copeland A."/>
            <person name="Barry K.W."/>
            <person name="Cichocki N."/>
            <person name="Veneault-Fourrey C."/>
            <person name="LaButti K."/>
            <person name="Lindquist E.A."/>
            <person name="Lipzen A."/>
            <person name="Lundell T."/>
            <person name="Morin E."/>
            <person name="Murat C."/>
            <person name="Sun H."/>
            <person name="Tunlid A."/>
            <person name="Henrissat B."/>
            <person name="Grigoriev I.V."/>
            <person name="Hibbett D.S."/>
            <person name="Martin F."/>
            <person name="Nordberg H.P."/>
            <person name="Cantor M.N."/>
            <person name="Hua S.X."/>
        </authorList>
    </citation>
    <scope>NUCLEOTIDE SEQUENCE [LARGE SCALE GENOMIC DNA]</scope>
    <source>
        <strain evidence="4">h7</strain>
    </source>
</reference>
<dbReference type="SMART" id="SM00484">
    <property type="entry name" value="XPGI"/>
    <property type="match status" value="1"/>
</dbReference>
<dbReference type="SUPFAM" id="SSF88723">
    <property type="entry name" value="PIN domain-like"/>
    <property type="match status" value="1"/>
</dbReference>
<dbReference type="PANTHER" id="PTHR11081:SF75">
    <property type="entry name" value="ENDONUCLEASE, PUTATIVE (AFU_ORTHOLOGUE AFUA_3G13260)-RELATED"/>
    <property type="match status" value="1"/>
</dbReference>
<dbReference type="HOGENOM" id="CLU_007575_4_0_1"/>
<protein>
    <recommendedName>
        <fullName evidence="2">XPG-I domain-containing protein</fullName>
    </recommendedName>
</protein>
<dbReference type="Gene3D" id="3.40.50.1010">
    <property type="entry name" value="5'-nuclease"/>
    <property type="match status" value="2"/>
</dbReference>
<dbReference type="InterPro" id="IPR006086">
    <property type="entry name" value="XPG-I_dom"/>
</dbReference>
<dbReference type="CDD" id="cd09870">
    <property type="entry name" value="PIN_YEN1"/>
    <property type="match status" value="1"/>
</dbReference>
<dbReference type="SUPFAM" id="SSF47807">
    <property type="entry name" value="5' to 3' exonuclease, C-terminal subdomain"/>
    <property type="match status" value="1"/>
</dbReference>
<gene>
    <name evidence="3" type="ORF">M413DRAFT_67934</name>
</gene>
<proteinExistence type="predicted"/>
<dbReference type="InterPro" id="IPR036279">
    <property type="entry name" value="5-3_exonuclease_C_sf"/>
</dbReference>